<evidence type="ECO:0000313" key="6">
    <source>
        <dbReference type="Proteomes" id="UP001156218"/>
    </source>
</evidence>
<dbReference type="RefSeq" id="WP_130042169.1">
    <property type="nucleotide sequence ID" value="NZ_CAXSMB010000027.1"/>
</dbReference>
<sequence length="276" mass="31774">MVPFWFNRTANNPQYRIDATQKTEGRIIASLTTFPARIDNIWIVIESILRQSQKPDMLFLWLSKEQFSSIDVLPKRLQNLQTRGLQIRLCDGDLRSHKKYYYVLRDYPNDHLITFDDDLIYPTNTISSIMEAATMYPDCVVGRYSNQVGIDDSGNVRFIRNKNRDVAFQPSWSVFIGSGGGTLFPAGFLPEIAKDKDTFMSICRTADDVWLNSMCRYSGHRIVAIMNRCPLLEIINKNNSILASINYGEENYRQQMAVREYCIANGKDPFEPLIAK</sequence>
<evidence type="ECO:0000313" key="1">
    <source>
        <dbReference type="EMBL" id="KAB4448713.1"/>
    </source>
</evidence>
<accession>A0A7J5JD44</accession>
<dbReference type="EMBL" id="CP083685">
    <property type="protein sequence ID" value="UYU91991.1"/>
    <property type="molecule type" value="Genomic_DNA"/>
</dbReference>
<reference evidence="1 5" key="1">
    <citation type="journal article" date="2019" name="Nat. Med.">
        <title>A library of human gut bacterial isolates paired with longitudinal multiomics data enables mechanistic microbiome research.</title>
        <authorList>
            <person name="Poyet M."/>
            <person name="Groussin M."/>
            <person name="Gibbons S.M."/>
            <person name="Avila-Pacheco J."/>
            <person name="Jiang X."/>
            <person name="Kearney S.M."/>
            <person name="Perrotta A.R."/>
            <person name="Berdy B."/>
            <person name="Zhao S."/>
            <person name="Lieberman T.D."/>
            <person name="Swanson P.K."/>
            <person name="Smith M."/>
            <person name="Roesemann S."/>
            <person name="Alexander J.E."/>
            <person name="Rich S.A."/>
            <person name="Livny J."/>
            <person name="Vlamakis H."/>
            <person name="Clish C."/>
            <person name="Bullock K."/>
            <person name="Deik A."/>
            <person name="Scott J."/>
            <person name="Pierce K.A."/>
            <person name="Xavier R.J."/>
            <person name="Alm E.J."/>
        </authorList>
    </citation>
    <scope>NUCLEOTIDE SEQUENCE [LARGE SCALE GENOMIC DNA]</scope>
    <source>
        <strain evidence="1 5">BIOML-A165</strain>
    </source>
</reference>
<reference evidence="2 6" key="2">
    <citation type="submission" date="2021-06" db="EMBL/GenBank/DDBJ databases">
        <title>Interrogation of the integrated mobile genetic elements in gut-associated Bacteroides with a consensus prediction approach.</title>
        <authorList>
            <person name="Campbell D.E."/>
            <person name="Leigh J.R."/>
            <person name="Kim T."/>
            <person name="England W."/>
            <person name="Whitaker R.J."/>
            <person name="Degnan P.H."/>
        </authorList>
    </citation>
    <scope>NUCLEOTIDE SEQUENCE [LARGE SCALE GENOMIC DNA]</scope>
    <source>
        <strain evidence="4">VPI-3443</strain>
        <strain evidence="3">VPI-BTDOT2</strain>
        <strain evidence="2 6">WAL8669</strain>
    </source>
</reference>
<dbReference type="EMBL" id="CP083680">
    <property type="protein sequence ID" value="UYU68685.1"/>
    <property type="molecule type" value="Genomic_DNA"/>
</dbReference>
<dbReference type="Proteomes" id="UP001156218">
    <property type="component" value="Chromosome"/>
</dbReference>
<evidence type="ECO:0000313" key="5">
    <source>
        <dbReference type="Proteomes" id="UP000460317"/>
    </source>
</evidence>
<dbReference type="EMBL" id="WCSB01000027">
    <property type="protein sequence ID" value="KAB4448713.1"/>
    <property type="molecule type" value="Genomic_DNA"/>
</dbReference>
<organism evidence="1 5">
    <name type="scientific">Bacteroides thetaiotaomicron</name>
    <dbReference type="NCBI Taxonomy" id="818"/>
    <lineage>
        <taxon>Bacteria</taxon>
        <taxon>Pseudomonadati</taxon>
        <taxon>Bacteroidota</taxon>
        <taxon>Bacteroidia</taxon>
        <taxon>Bacteroidales</taxon>
        <taxon>Bacteroidaceae</taxon>
        <taxon>Bacteroides</taxon>
    </lineage>
</organism>
<evidence type="ECO:0000313" key="4">
    <source>
        <dbReference type="EMBL" id="UYU91991.1"/>
    </source>
</evidence>
<dbReference type="SUPFAM" id="SSF53448">
    <property type="entry name" value="Nucleotide-diphospho-sugar transferases"/>
    <property type="match status" value="1"/>
</dbReference>
<protein>
    <recommendedName>
        <fullName evidence="7">Glycosyltransferase</fullName>
    </recommendedName>
</protein>
<dbReference type="Proteomes" id="UP001162960">
    <property type="component" value="Chromosome"/>
</dbReference>
<dbReference type="Proteomes" id="UP001156216">
    <property type="component" value="Chromosome"/>
</dbReference>
<dbReference type="EMBL" id="CP083681">
    <property type="protein sequence ID" value="UYU69249.1"/>
    <property type="molecule type" value="Genomic_DNA"/>
</dbReference>
<evidence type="ECO:0000313" key="3">
    <source>
        <dbReference type="EMBL" id="UYU69249.1"/>
    </source>
</evidence>
<dbReference type="Proteomes" id="UP000460317">
    <property type="component" value="Unassembled WGS sequence"/>
</dbReference>
<name>A0A7J5JD44_BACT4</name>
<dbReference type="AlphaFoldDB" id="A0A7J5JD44"/>
<evidence type="ECO:0000313" key="2">
    <source>
        <dbReference type="EMBL" id="UYU68685.1"/>
    </source>
</evidence>
<evidence type="ECO:0008006" key="7">
    <source>
        <dbReference type="Google" id="ProtNLM"/>
    </source>
</evidence>
<proteinExistence type="predicted"/>
<gene>
    <name evidence="1" type="ORF">GAN93_21445</name>
    <name evidence="3" type="ORF">KQP59_13085</name>
    <name evidence="2" type="ORF">KQP68_10590</name>
    <name evidence="4" type="ORF">KQP74_04965</name>
</gene>
<dbReference type="InterPro" id="IPR029044">
    <property type="entry name" value="Nucleotide-diphossugar_trans"/>
</dbReference>